<dbReference type="PANTHER" id="PTHR46141:SF1">
    <property type="entry name" value="SODIUM LEAK CHANNEL NALCN"/>
    <property type="match status" value="1"/>
</dbReference>
<comment type="subcellular location">
    <subcellularLocation>
        <location evidence="1">Membrane</location>
        <topology evidence="1">Multi-pass membrane protein</topology>
    </subcellularLocation>
</comment>
<dbReference type="GO" id="GO:0005261">
    <property type="term" value="F:monoatomic cation channel activity"/>
    <property type="evidence" value="ECO:0007669"/>
    <property type="project" value="InterPro"/>
</dbReference>
<keyword evidence="4 6" id="KW-0472">Membrane</keyword>
<sequence length="320" mass="36398">MAAAGNLNSRKNKAYFCRFWNCFDASMAFFIWASLVLQSFELYAMLQCPGGLSATCETNEAFFANYGFLAIIRCPRPLVLIRLFRVVLKLQLPQARVNAIFQRSTHQVYNVSVFLLFFMSLYGLLGVQFFGDELNYHCVLNSTNDSAIMKSDLAIPDSYCDPSRSPGSSNQCPDNMKCIRLKTSIQDEGGYAGFESFHISIFTVYQAASQEGWVFIMYRAMDCLATWKGVVYFMSMIFFLAWLVKNVFIAVLIETFAEIRVQFQQMWTPRSAAEADSSKVLFFLFRSPGFVNLSTPPPTHPYPHTSSRALQLTRPHTQTH</sequence>
<dbReference type="InterPro" id="IPR028823">
    <property type="entry name" value="NALCN"/>
</dbReference>
<dbReference type="Proteomes" id="UP000784294">
    <property type="component" value="Unassembled WGS sequence"/>
</dbReference>
<gene>
    <name evidence="8" type="ORF">PXEA_LOCUS25888</name>
</gene>
<evidence type="ECO:0000256" key="6">
    <source>
        <dbReference type="SAM" id="Phobius"/>
    </source>
</evidence>
<dbReference type="GO" id="GO:0032230">
    <property type="term" value="P:positive regulation of synaptic transmission, GABAergic"/>
    <property type="evidence" value="ECO:0007669"/>
    <property type="project" value="TreeGrafter"/>
</dbReference>
<evidence type="ECO:0000256" key="5">
    <source>
        <dbReference type="SAM" id="MobiDB-lite"/>
    </source>
</evidence>
<keyword evidence="9" id="KW-1185">Reference proteome</keyword>
<comment type="caution">
    <text evidence="8">The sequence shown here is derived from an EMBL/GenBank/DDBJ whole genome shotgun (WGS) entry which is preliminary data.</text>
</comment>
<organism evidence="8 9">
    <name type="scientific">Protopolystoma xenopodis</name>
    <dbReference type="NCBI Taxonomy" id="117903"/>
    <lineage>
        <taxon>Eukaryota</taxon>
        <taxon>Metazoa</taxon>
        <taxon>Spiralia</taxon>
        <taxon>Lophotrochozoa</taxon>
        <taxon>Platyhelminthes</taxon>
        <taxon>Monogenea</taxon>
        <taxon>Polyopisthocotylea</taxon>
        <taxon>Polystomatidea</taxon>
        <taxon>Polystomatidae</taxon>
        <taxon>Protopolystoma</taxon>
    </lineage>
</organism>
<keyword evidence="3 6" id="KW-1133">Transmembrane helix</keyword>
<dbReference type="PANTHER" id="PTHR46141">
    <property type="entry name" value="SODIUM LEAK CHANNEL NON-SELECTIVE PROTEIN"/>
    <property type="match status" value="1"/>
</dbReference>
<dbReference type="SUPFAM" id="SSF81324">
    <property type="entry name" value="Voltage-gated potassium channels"/>
    <property type="match status" value="1"/>
</dbReference>
<dbReference type="OrthoDB" id="10069766at2759"/>
<accession>A0A448XAS9</accession>
<evidence type="ECO:0000256" key="3">
    <source>
        <dbReference type="ARBA" id="ARBA00022989"/>
    </source>
</evidence>
<dbReference type="InterPro" id="IPR005821">
    <property type="entry name" value="Ion_trans_dom"/>
</dbReference>
<evidence type="ECO:0000256" key="4">
    <source>
        <dbReference type="ARBA" id="ARBA00023136"/>
    </source>
</evidence>
<proteinExistence type="predicted"/>
<feature type="compositionally biased region" description="Polar residues" evidence="5">
    <location>
        <begin position="308"/>
        <end position="320"/>
    </location>
</feature>
<evidence type="ECO:0000256" key="2">
    <source>
        <dbReference type="ARBA" id="ARBA00022692"/>
    </source>
</evidence>
<dbReference type="GO" id="GO:0032224">
    <property type="term" value="P:positive regulation of synaptic transmission, cholinergic"/>
    <property type="evidence" value="ECO:0007669"/>
    <property type="project" value="TreeGrafter"/>
</dbReference>
<dbReference type="EMBL" id="CAAALY010244197">
    <property type="protein sequence ID" value="VEL32448.1"/>
    <property type="molecule type" value="Genomic_DNA"/>
</dbReference>
<feature type="transmembrane region" description="Helical" evidence="6">
    <location>
        <begin position="21"/>
        <end position="46"/>
    </location>
</feature>
<evidence type="ECO:0000259" key="7">
    <source>
        <dbReference type="Pfam" id="PF00520"/>
    </source>
</evidence>
<dbReference type="AlphaFoldDB" id="A0A448XAS9"/>
<keyword evidence="2 6" id="KW-0812">Transmembrane</keyword>
<dbReference type="Pfam" id="PF00520">
    <property type="entry name" value="Ion_trans"/>
    <property type="match status" value="1"/>
</dbReference>
<protein>
    <recommendedName>
        <fullName evidence="7">Ion transport domain-containing protein</fullName>
    </recommendedName>
</protein>
<dbReference type="Gene3D" id="1.10.287.70">
    <property type="match status" value="1"/>
</dbReference>
<feature type="transmembrane region" description="Helical" evidence="6">
    <location>
        <begin position="230"/>
        <end position="253"/>
    </location>
</feature>
<name>A0A448XAS9_9PLAT</name>
<feature type="domain" description="Ion transport" evidence="7">
    <location>
        <begin position="6"/>
        <end position="262"/>
    </location>
</feature>
<evidence type="ECO:0000313" key="9">
    <source>
        <dbReference type="Proteomes" id="UP000784294"/>
    </source>
</evidence>
<dbReference type="GO" id="GO:0005886">
    <property type="term" value="C:plasma membrane"/>
    <property type="evidence" value="ECO:0007669"/>
    <property type="project" value="TreeGrafter"/>
</dbReference>
<reference evidence="8" key="1">
    <citation type="submission" date="2018-11" db="EMBL/GenBank/DDBJ databases">
        <authorList>
            <consortium name="Pathogen Informatics"/>
        </authorList>
    </citation>
    <scope>NUCLEOTIDE SEQUENCE</scope>
</reference>
<feature type="region of interest" description="Disordered" evidence="5">
    <location>
        <begin position="301"/>
        <end position="320"/>
    </location>
</feature>
<evidence type="ECO:0000313" key="8">
    <source>
        <dbReference type="EMBL" id="VEL32448.1"/>
    </source>
</evidence>
<feature type="transmembrane region" description="Helical" evidence="6">
    <location>
        <begin position="108"/>
        <end position="130"/>
    </location>
</feature>
<evidence type="ECO:0000256" key="1">
    <source>
        <dbReference type="ARBA" id="ARBA00004141"/>
    </source>
</evidence>